<dbReference type="Gene3D" id="3.40.50.720">
    <property type="entry name" value="NAD(P)-binding Rossmann-like Domain"/>
    <property type="match status" value="1"/>
</dbReference>
<evidence type="ECO:0000256" key="1">
    <source>
        <dbReference type="ARBA" id="ARBA00022676"/>
    </source>
</evidence>
<feature type="transmembrane region" description="Helical" evidence="3">
    <location>
        <begin position="62"/>
        <end position="82"/>
    </location>
</feature>
<organism evidence="4 5">
    <name type="scientific">Leptothrix discophora</name>
    <dbReference type="NCBI Taxonomy" id="89"/>
    <lineage>
        <taxon>Bacteria</taxon>
        <taxon>Pseudomonadati</taxon>
        <taxon>Pseudomonadota</taxon>
        <taxon>Betaproteobacteria</taxon>
        <taxon>Burkholderiales</taxon>
        <taxon>Sphaerotilaceae</taxon>
        <taxon>Leptothrix</taxon>
    </lineage>
</organism>
<feature type="transmembrane region" description="Helical" evidence="3">
    <location>
        <begin position="94"/>
        <end position="119"/>
    </location>
</feature>
<evidence type="ECO:0000313" key="5">
    <source>
        <dbReference type="Proteomes" id="UP001235760"/>
    </source>
</evidence>
<protein>
    <submittedName>
        <fullName evidence="4">WecB/TagA/CpsF family glycosyltransferase</fullName>
        <ecNumber evidence="4">2.4.1.-</ecNumber>
    </submittedName>
</protein>
<feature type="transmembrane region" description="Helical" evidence="3">
    <location>
        <begin position="24"/>
        <end position="50"/>
    </location>
</feature>
<accession>A0ABT9G8K6</accession>
<dbReference type="PANTHER" id="PTHR34136">
    <property type="match status" value="1"/>
</dbReference>
<comment type="caution">
    <text evidence="4">The sequence shown here is derived from an EMBL/GenBank/DDBJ whole genome shotgun (WGS) entry which is preliminary data.</text>
</comment>
<dbReference type="CDD" id="cd06533">
    <property type="entry name" value="Glyco_transf_WecG_TagA"/>
    <property type="match status" value="1"/>
</dbReference>
<dbReference type="RefSeq" id="WP_305751352.1">
    <property type="nucleotide sequence ID" value="NZ_JAUZEE010000015.1"/>
</dbReference>
<keyword evidence="1 4" id="KW-0328">Glycosyltransferase</keyword>
<dbReference type="Pfam" id="PF03808">
    <property type="entry name" value="Glyco_tran_WecG"/>
    <property type="match status" value="1"/>
</dbReference>
<dbReference type="EMBL" id="JAUZEE010000015">
    <property type="protein sequence ID" value="MDP4302811.1"/>
    <property type="molecule type" value="Genomic_DNA"/>
</dbReference>
<dbReference type="InterPro" id="IPR004629">
    <property type="entry name" value="WecG_TagA_CpsF"/>
</dbReference>
<evidence type="ECO:0000256" key="3">
    <source>
        <dbReference type="SAM" id="Phobius"/>
    </source>
</evidence>
<gene>
    <name evidence="4" type="ORF">Q8X39_19405</name>
</gene>
<dbReference type="GO" id="GO:0016757">
    <property type="term" value="F:glycosyltransferase activity"/>
    <property type="evidence" value="ECO:0007669"/>
    <property type="project" value="UniProtKB-KW"/>
</dbReference>
<proteinExistence type="predicted"/>
<dbReference type="EC" id="2.4.1.-" evidence="4"/>
<evidence type="ECO:0000256" key="2">
    <source>
        <dbReference type="ARBA" id="ARBA00022679"/>
    </source>
</evidence>
<keyword evidence="2 4" id="KW-0808">Transferase</keyword>
<dbReference type="SUPFAM" id="SSF51735">
    <property type="entry name" value="NAD(P)-binding Rossmann-fold domains"/>
    <property type="match status" value="1"/>
</dbReference>
<name>A0ABT9G8K6_LEPDI</name>
<sequence>MPVLTMAPAAAPPRPRRTCSRATFAMWADGLLLLDPLAVLLAGWWVTAWFVPGRGPAVPGDAALLVWAAAMAAPFLLFDRHFGRRASLGREADGLAALLGTHLIRLALLAALLGLLAWTGAGARDPADERLLPWLVLLMLAVTATTLLARLAYIGLARLLLRHGRLSETVAVVGAGASAQRLVERLRAMSPRIIDVLGVYDDGPVSHGRTVDGSIAQLLRLGRERHIDWVVLSQPPGHARRVRALTQRLQALSAPITLSSPGTSVEDHAPWSAATGRVGHHVPIRLMPVSVPSAVAVEPSLPRAAPKRWPALAYSYDDHDLDSFSALAAAHGQHRYGYVVTPNADHLIRLRDDAGFRALYADASHILNDSRVVAHILSLTRNLRLPVCTGSDLTARLFERVIAPDDAIVLIGATPAQAELLRQRHGLTRLAHHNPPMGFIRDPAQVEACLRFVEAHSPFRFALLAVGSPQQEILAQRLKQRDRARGLALCIGASIDFLTGVERRAPAWMGRAGLEWLHRLLMSPTRLAGRYLVRGPRVFGLLRDADIVLRQRVMPPGTVALPEPWPDERPGHVAAVLPARAA</sequence>
<dbReference type="InterPro" id="IPR036291">
    <property type="entry name" value="NAD(P)-bd_dom_sf"/>
</dbReference>
<keyword evidence="3" id="KW-0472">Membrane</keyword>
<reference evidence="4 5" key="1">
    <citation type="submission" date="2023-08" db="EMBL/GenBank/DDBJ databases">
        <authorList>
            <person name="Roldan D.M."/>
            <person name="Menes R.J."/>
        </authorList>
    </citation>
    <scope>NUCLEOTIDE SEQUENCE [LARGE SCALE GENOMIC DNA]</scope>
    <source>
        <strain evidence="4 5">CCM 2812</strain>
    </source>
</reference>
<dbReference type="Pfam" id="PF13727">
    <property type="entry name" value="CoA_binding_3"/>
    <property type="match status" value="1"/>
</dbReference>
<keyword evidence="3" id="KW-1133">Transmembrane helix</keyword>
<keyword evidence="3" id="KW-0812">Transmembrane</keyword>
<feature type="transmembrane region" description="Helical" evidence="3">
    <location>
        <begin position="131"/>
        <end position="153"/>
    </location>
</feature>
<evidence type="ECO:0000313" key="4">
    <source>
        <dbReference type="EMBL" id="MDP4302811.1"/>
    </source>
</evidence>
<keyword evidence="5" id="KW-1185">Reference proteome</keyword>
<dbReference type="PANTHER" id="PTHR34136:SF1">
    <property type="entry name" value="UDP-N-ACETYL-D-MANNOSAMINURONIC ACID TRANSFERASE"/>
    <property type="match status" value="1"/>
</dbReference>
<dbReference type="Proteomes" id="UP001235760">
    <property type="component" value="Unassembled WGS sequence"/>
</dbReference>